<dbReference type="RefSeq" id="WP_035378314.1">
    <property type="nucleotide sequence ID" value="NZ_AZQP01000007.1"/>
</dbReference>
<evidence type="ECO:0000256" key="1">
    <source>
        <dbReference type="SAM" id="Phobius"/>
    </source>
</evidence>
<accession>A0A017RXD6</accession>
<dbReference type="AlphaFoldDB" id="A0A017RXD6"/>
<keyword evidence="1" id="KW-0472">Membrane</keyword>
<dbReference type="Proteomes" id="UP000019681">
    <property type="component" value="Unassembled WGS sequence"/>
</dbReference>
<keyword evidence="1" id="KW-1133">Transmembrane helix</keyword>
<protein>
    <submittedName>
        <fullName evidence="2">Uncharacterized protein</fullName>
    </submittedName>
</protein>
<sequence length="68" mass="7457">MSKYFTFTNVLIFLIAVFGIFYVLTISGVIPAGIYSVISIAIAVILGLSLISTSIWIVFTTHIKKSKD</sequence>
<feature type="transmembrane region" description="Helical" evidence="1">
    <location>
        <begin position="7"/>
        <end position="30"/>
    </location>
</feature>
<dbReference type="EMBL" id="AZQP01000007">
    <property type="protein sequence ID" value="EYE89256.1"/>
    <property type="molecule type" value="Genomic_DNA"/>
</dbReference>
<reference evidence="2 3" key="1">
    <citation type="journal article" date="2014" name="Genome Announc.">
        <title>Draft Genome Sequence of Fervidicella metallireducens Strain AeBT, an Iron-Reducing Thermoanaerobe from the Great Artesian Basin.</title>
        <authorList>
            <person name="Patel B.K."/>
        </authorList>
    </citation>
    <scope>NUCLEOTIDE SEQUENCE [LARGE SCALE GENOMIC DNA]</scope>
    <source>
        <strain evidence="2 3">AeB</strain>
    </source>
</reference>
<keyword evidence="3" id="KW-1185">Reference proteome</keyword>
<organism evidence="2 3">
    <name type="scientific">Fervidicella metallireducens AeB</name>
    <dbReference type="NCBI Taxonomy" id="1403537"/>
    <lineage>
        <taxon>Bacteria</taxon>
        <taxon>Bacillati</taxon>
        <taxon>Bacillota</taxon>
        <taxon>Clostridia</taxon>
        <taxon>Eubacteriales</taxon>
        <taxon>Clostridiaceae</taxon>
        <taxon>Fervidicella</taxon>
    </lineage>
</organism>
<name>A0A017RXD6_9CLOT</name>
<dbReference type="STRING" id="1403537.Q428_03890"/>
<feature type="transmembrane region" description="Helical" evidence="1">
    <location>
        <begin position="36"/>
        <end position="59"/>
    </location>
</feature>
<comment type="caution">
    <text evidence="2">The sequence shown here is derived from an EMBL/GenBank/DDBJ whole genome shotgun (WGS) entry which is preliminary data.</text>
</comment>
<evidence type="ECO:0000313" key="2">
    <source>
        <dbReference type="EMBL" id="EYE89256.1"/>
    </source>
</evidence>
<proteinExistence type="predicted"/>
<keyword evidence="1" id="KW-0812">Transmembrane</keyword>
<gene>
    <name evidence="2" type="ORF">Q428_03890</name>
</gene>
<evidence type="ECO:0000313" key="3">
    <source>
        <dbReference type="Proteomes" id="UP000019681"/>
    </source>
</evidence>